<comment type="caution">
    <text evidence="5">The sequence shown here is derived from an EMBL/GenBank/DDBJ whole genome shotgun (WGS) entry which is preliminary data.</text>
</comment>
<dbReference type="PANTHER" id="PTHR31973:SF187">
    <property type="entry name" value="MUTATOR TRANSPOSASE MUDRA PROTEIN"/>
    <property type="match status" value="1"/>
</dbReference>
<dbReference type="AlphaFoldDB" id="A0AAD8HI89"/>
<evidence type="ECO:0008006" key="7">
    <source>
        <dbReference type="Google" id="ProtNLM"/>
    </source>
</evidence>
<dbReference type="PANTHER" id="PTHR31973">
    <property type="entry name" value="POLYPROTEIN, PUTATIVE-RELATED"/>
    <property type="match status" value="1"/>
</dbReference>
<name>A0AAD8HI89_9APIA</name>
<evidence type="ECO:0000256" key="1">
    <source>
        <dbReference type="ARBA" id="ARBA00022578"/>
    </source>
</evidence>
<evidence type="ECO:0000313" key="6">
    <source>
        <dbReference type="Proteomes" id="UP001237642"/>
    </source>
</evidence>
<evidence type="ECO:0000256" key="4">
    <source>
        <dbReference type="SAM" id="MobiDB-lite"/>
    </source>
</evidence>
<keyword evidence="6" id="KW-1185">Reference proteome</keyword>
<reference evidence="5" key="2">
    <citation type="submission" date="2023-05" db="EMBL/GenBank/DDBJ databases">
        <authorList>
            <person name="Schelkunov M.I."/>
        </authorList>
    </citation>
    <scope>NUCLEOTIDE SEQUENCE</scope>
    <source>
        <strain evidence="5">Hsosn_3</strain>
        <tissue evidence="5">Leaf</tissue>
    </source>
</reference>
<dbReference type="GO" id="GO:0003677">
    <property type="term" value="F:DNA binding"/>
    <property type="evidence" value="ECO:0007669"/>
    <property type="project" value="UniProtKB-KW"/>
</dbReference>
<keyword evidence="2" id="KW-0238">DNA-binding</keyword>
<dbReference type="EMBL" id="JAUIZM010000008">
    <property type="protein sequence ID" value="KAK1367805.1"/>
    <property type="molecule type" value="Genomic_DNA"/>
</dbReference>
<evidence type="ECO:0000313" key="5">
    <source>
        <dbReference type="EMBL" id="KAK1367805.1"/>
    </source>
</evidence>
<keyword evidence="3" id="KW-0233">DNA recombination</keyword>
<dbReference type="Proteomes" id="UP001237642">
    <property type="component" value="Unassembled WGS sequence"/>
</dbReference>
<evidence type="ECO:0000256" key="2">
    <source>
        <dbReference type="ARBA" id="ARBA00023125"/>
    </source>
</evidence>
<proteinExistence type="predicted"/>
<gene>
    <name evidence="5" type="ORF">POM88_033897</name>
</gene>
<feature type="region of interest" description="Disordered" evidence="4">
    <location>
        <begin position="1"/>
        <end position="20"/>
    </location>
</feature>
<reference evidence="5" key="1">
    <citation type="submission" date="2023-02" db="EMBL/GenBank/DDBJ databases">
        <title>Genome of toxic invasive species Heracleum sosnowskyi carries increased number of genes despite the absence of recent whole-genome duplications.</title>
        <authorList>
            <person name="Schelkunov M."/>
            <person name="Shtratnikova V."/>
            <person name="Makarenko M."/>
            <person name="Klepikova A."/>
            <person name="Omelchenko D."/>
            <person name="Novikova G."/>
            <person name="Obukhova E."/>
            <person name="Bogdanov V."/>
            <person name="Penin A."/>
            <person name="Logacheva M."/>
        </authorList>
    </citation>
    <scope>NUCLEOTIDE SEQUENCE</scope>
    <source>
        <strain evidence="5">Hsosn_3</strain>
        <tissue evidence="5">Leaf</tissue>
    </source>
</reference>
<keyword evidence="1" id="KW-0815">Transposition</keyword>
<dbReference type="Pfam" id="PF00872">
    <property type="entry name" value="Transposase_mut"/>
    <property type="match status" value="1"/>
</dbReference>
<dbReference type="GO" id="GO:0004803">
    <property type="term" value="F:transposase activity"/>
    <property type="evidence" value="ECO:0007669"/>
    <property type="project" value="InterPro"/>
</dbReference>
<dbReference type="InterPro" id="IPR001207">
    <property type="entry name" value="Transposase_mutator"/>
</dbReference>
<accession>A0AAD8HI89</accession>
<evidence type="ECO:0000256" key="3">
    <source>
        <dbReference type="ARBA" id="ARBA00023172"/>
    </source>
</evidence>
<organism evidence="5 6">
    <name type="scientific">Heracleum sosnowskyi</name>
    <dbReference type="NCBI Taxonomy" id="360622"/>
    <lineage>
        <taxon>Eukaryota</taxon>
        <taxon>Viridiplantae</taxon>
        <taxon>Streptophyta</taxon>
        <taxon>Embryophyta</taxon>
        <taxon>Tracheophyta</taxon>
        <taxon>Spermatophyta</taxon>
        <taxon>Magnoliopsida</taxon>
        <taxon>eudicotyledons</taxon>
        <taxon>Gunneridae</taxon>
        <taxon>Pentapetalae</taxon>
        <taxon>asterids</taxon>
        <taxon>campanulids</taxon>
        <taxon>Apiales</taxon>
        <taxon>Apiaceae</taxon>
        <taxon>Apioideae</taxon>
        <taxon>apioid superclade</taxon>
        <taxon>Tordylieae</taxon>
        <taxon>Tordyliinae</taxon>
        <taxon>Heracleum</taxon>
    </lineage>
</organism>
<sequence length="183" mass="21039">MTCQRSPQMGIGLKPDPTKIPKNENYDEHRRSALSHDVFGFTLISDQQKGLEKVVRELLPLVKHRFCGRHLSSNLTKKHPSEAVKIAFWSASTTTHPEAFKSAMIDLERHSKGAAAKMKYMPLIDMLTENHDMIMERLHKKRYSMKSIDCVVLPNIKKELNLAIRDSNDCRLSSEMEGYWILC</sequence>
<protein>
    <recommendedName>
        <fullName evidence="7">MULE transposase domain-containing protein</fullName>
    </recommendedName>
</protein>
<dbReference type="GO" id="GO:0006313">
    <property type="term" value="P:DNA transposition"/>
    <property type="evidence" value="ECO:0007669"/>
    <property type="project" value="InterPro"/>
</dbReference>